<dbReference type="NCBIfam" id="NF005057">
    <property type="entry name" value="PRK06464.1"/>
    <property type="match status" value="1"/>
</dbReference>
<dbReference type="SUPFAM" id="SSF56059">
    <property type="entry name" value="Glutathione synthetase ATP-binding domain-like"/>
    <property type="match status" value="1"/>
</dbReference>
<comment type="catalytic activity">
    <reaction evidence="14 15">
        <text>pyruvate + ATP + H2O = phosphoenolpyruvate + AMP + phosphate + 2 H(+)</text>
        <dbReference type="Rhea" id="RHEA:11364"/>
        <dbReference type="ChEBI" id="CHEBI:15361"/>
        <dbReference type="ChEBI" id="CHEBI:15377"/>
        <dbReference type="ChEBI" id="CHEBI:15378"/>
        <dbReference type="ChEBI" id="CHEBI:30616"/>
        <dbReference type="ChEBI" id="CHEBI:43474"/>
        <dbReference type="ChEBI" id="CHEBI:58702"/>
        <dbReference type="ChEBI" id="CHEBI:456215"/>
        <dbReference type="EC" id="2.7.9.2"/>
    </reaction>
</comment>
<accession>A0ABS8PBM2</accession>
<dbReference type="InterPro" id="IPR008279">
    <property type="entry name" value="PEP-util_enz_mobile_dom"/>
</dbReference>
<dbReference type="InterPro" id="IPR040442">
    <property type="entry name" value="Pyrv_kinase-like_dom_sf"/>
</dbReference>
<keyword evidence="11 15" id="KW-0067">ATP-binding</keyword>
<evidence type="ECO:0000259" key="16">
    <source>
        <dbReference type="Pfam" id="PF00391"/>
    </source>
</evidence>
<keyword evidence="7 15" id="KW-0808">Transferase</keyword>
<dbReference type="EMBL" id="JAJNDB010000004">
    <property type="protein sequence ID" value="MCD2195681.1"/>
    <property type="molecule type" value="Genomic_DNA"/>
</dbReference>
<dbReference type="InterPro" id="IPR036637">
    <property type="entry name" value="Phosphohistidine_dom_sf"/>
</dbReference>
<dbReference type="InterPro" id="IPR023151">
    <property type="entry name" value="PEP_util_CS"/>
</dbReference>
<dbReference type="Gene3D" id="3.20.20.60">
    <property type="entry name" value="Phosphoenolpyruvate-binding domains"/>
    <property type="match status" value="1"/>
</dbReference>
<reference evidence="19 20" key="1">
    <citation type="submission" date="2021-11" db="EMBL/GenBank/DDBJ databases">
        <title>Draft genome sequence of Actinomycetospora sp. SF1 isolated from the rhizosphere soil.</title>
        <authorList>
            <person name="Duangmal K."/>
            <person name="Chantavorakit T."/>
        </authorList>
    </citation>
    <scope>NUCLEOTIDE SEQUENCE [LARGE SCALE GENOMIC DNA]</scope>
    <source>
        <strain evidence="19 20">TBRC 5722</strain>
    </source>
</reference>
<sequence>MDHVRWLETLSSQDTDAVGGKNSSLGEMIQNLDRAGVRVPGGFATTSEAYREFLAANGLDDRIRELLDGLDANGDELARVGAAIRDEFAKAEFPEDTAEAIRQAYAELSRRYDTDEVDVAVRSSATAEDLPDASFAGQQDTYLNITGADDLLRACKDCYASVFTDRAISYRTEQGFDHLELALSVGVQKMVRSDSGSAGVMFTLDSDTGFPDTIVINAAWGLGENVVGGEVTPDQYTVYKPFLENSALVPILEKTVGAKEKKLRYAADPDAAGDTTENADTTADERAALVLGDDEILQLARWGATIEAHYDRPMDVEWARDGRTGELFVVQARPETVQSNAGAGTLQTYTLEQSGEVVVEGLAIGQAVAAGAVQRIASADDIEEFVEGRVLVTEMTDPDWVPIMRKAAAIVTDRGGRTSHAAIVSRELGVPAIVGTQDATSVLDDGREVTISCVEGDEGYVYDGILEYSVEDLDLDGVPETRTRVMMNIGNPASAMQWWRLPAHGIGLARVEYLVNNVIKAHPLALLHPEQVPDDDRAQIEELTAGYDDGAEYFVDHLARGIGVIAASQYPDPVVVRLSDFKTNEYAGLVGGTTFEPDEENPMLGWRGASRYYSEDYAEAFALECRALSRVRTTMGFGNVVVMVPFCRTPEEADRVLEVMAANGLERGRDELQVYVMAEIPSNILQADEFCDRFDGFSIGSNDLTQLTLGIGRDDDRLTHLFDERNPSVKKMISMLIEAAHARDRYVGICGQGPSDHPELAEFLVEQGIDSISLNPDSVLTVIERVAEAEKRTGGSSG</sequence>
<dbReference type="InterPro" id="IPR006319">
    <property type="entry name" value="PEP_synth"/>
</dbReference>
<keyword evidence="9 15" id="KW-0547">Nucleotide-binding</keyword>
<evidence type="ECO:0000256" key="8">
    <source>
        <dbReference type="ARBA" id="ARBA00022723"/>
    </source>
</evidence>
<keyword evidence="10 15" id="KW-0418">Kinase</keyword>
<evidence type="ECO:0000256" key="5">
    <source>
        <dbReference type="ARBA" id="ARBA00011996"/>
    </source>
</evidence>
<comment type="cofactor">
    <cofactor evidence="1 15">
        <name>Mg(2+)</name>
        <dbReference type="ChEBI" id="CHEBI:18420"/>
    </cofactor>
</comment>
<dbReference type="GO" id="GO:0008986">
    <property type="term" value="F:pyruvate, water dikinase activity"/>
    <property type="evidence" value="ECO:0007669"/>
    <property type="project" value="UniProtKB-EC"/>
</dbReference>
<dbReference type="RefSeq" id="WP_230736999.1">
    <property type="nucleotide sequence ID" value="NZ_JAJNDB010000004.1"/>
</dbReference>
<evidence type="ECO:0000259" key="17">
    <source>
        <dbReference type="Pfam" id="PF01326"/>
    </source>
</evidence>
<dbReference type="Pfam" id="PF01326">
    <property type="entry name" value="PPDK_N"/>
    <property type="match status" value="1"/>
</dbReference>
<proteinExistence type="inferred from homology"/>
<keyword evidence="20" id="KW-1185">Reference proteome</keyword>
<comment type="caution">
    <text evidence="19">The sequence shown here is derived from an EMBL/GenBank/DDBJ whole genome shotgun (WGS) entry which is preliminary data.</text>
</comment>
<dbReference type="Pfam" id="PF00391">
    <property type="entry name" value="PEP-utilizers"/>
    <property type="match status" value="1"/>
</dbReference>
<evidence type="ECO:0000256" key="12">
    <source>
        <dbReference type="ARBA" id="ARBA00022842"/>
    </source>
</evidence>
<feature type="domain" description="Pyruvate phosphate dikinase AMP/ATP-binding" evidence="17">
    <location>
        <begin position="16"/>
        <end position="343"/>
    </location>
</feature>
<evidence type="ECO:0000313" key="19">
    <source>
        <dbReference type="EMBL" id="MCD2195681.1"/>
    </source>
</evidence>
<evidence type="ECO:0000256" key="15">
    <source>
        <dbReference type="PIRNR" id="PIRNR000854"/>
    </source>
</evidence>
<dbReference type="InterPro" id="IPR018274">
    <property type="entry name" value="PEP_util_AS"/>
</dbReference>
<dbReference type="PROSITE" id="PS00370">
    <property type="entry name" value="PEP_ENZYMES_PHOS_SITE"/>
    <property type="match status" value="1"/>
</dbReference>
<dbReference type="Pfam" id="PF02896">
    <property type="entry name" value="PEP-utilizers_C"/>
    <property type="match status" value="1"/>
</dbReference>
<evidence type="ECO:0000256" key="3">
    <source>
        <dbReference type="ARBA" id="ARBA00004742"/>
    </source>
</evidence>
<dbReference type="Gene3D" id="3.30.470.20">
    <property type="entry name" value="ATP-grasp fold, B domain"/>
    <property type="match status" value="1"/>
</dbReference>
<dbReference type="EC" id="2.7.9.2" evidence="5 15"/>
<dbReference type="NCBIfam" id="TIGR01418">
    <property type="entry name" value="PEP_synth"/>
    <property type="match status" value="1"/>
</dbReference>
<evidence type="ECO:0000313" key="20">
    <source>
        <dbReference type="Proteomes" id="UP001199469"/>
    </source>
</evidence>
<dbReference type="PANTHER" id="PTHR43030">
    <property type="entry name" value="PHOSPHOENOLPYRUVATE SYNTHASE"/>
    <property type="match status" value="1"/>
</dbReference>
<evidence type="ECO:0000256" key="2">
    <source>
        <dbReference type="ARBA" id="ARBA00002988"/>
    </source>
</evidence>
<dbReference type="Gene3D" id="3.50.30.10">
    <property type="entry name" value="Phosphohistidine domain"/>
    <property type="match status" value="1"/>
</dbReference>
<dbReference type="Proteomes" id="UP001199469">
    <property type="component" value="Unassembled WGS sequence"/>
</dbReference>
<evidence type="ECO:0000256" key="14">
    <source>
        <dbReference type="ARBA" id="ARBA00047700"/>
    </source>
</evidence>
<feature type="domain" description="PEP-utilising enzyme C-terminal" evidence="18">
    <location>
        <begin position="480"/>
        <end position="789"/>
    </location>
</feature>
<evidence type="ECO:0000256" key="9">
    <source>
        <dbReference type="ARBA" id="ARBA00022741"/>
    </source>
</evidence>
<evidence type="ECO:0000256" key="10">
    <source>
        <dbReference type="ARBA" id="ARBA00022777"/>
    </source>
</evidence>
<dbReference type="SUPFAM" id="SSF52009">
    <property type="entry name" value="Phosphohistidine domain"/>
    <property type="match status" value="1"/>
</dbReference>
<dbReference type="InterPro" id="IPR000121">
    <property type="entry name" value="PEP_util_C"/>
</dbReference>
<keyword evidence="12 15" id="KW-0460">Magnesium</keyword>
<keyword evidence="8 15" id="KW-0479">Metal-binding</keyword>
<dbReference type="PROSITE" id="PS00742">
    <property type="entry name" value="PEP_ENZYMES_2"/>
    <property type="match status" value="1"/>
</dbReference>
<evidence type="ECO:0000259" key="18">
    <source>
        <dbReference type="Pfam" id="PF02896"/>
    </source>
</evidence>
<evidence type="ECO:0000256" key="1">
    <source>
        <dbReference type="ARBA" id="ARBA00001946"/>
    </source>
</evidence>
<evidence type="ECO:0000256" key="13">
    <source>
        <dbReference type="ARBA" id="ARBA00033470"/>
    </source>
</evidence>
<dbReference type="InterPro" id="IPR002192">
    <property type="entry name" value="PPDK_AMP/ATP-bd"/>
</dbReference>
<organism evidence="19 20">
    <name type="scientific">Actinomycetospora endophytica</name>
    <dbReference type="NCBI Taxonomy" id="2291215"/>
    <lineage>
        <taxon>Bacteria</taxon>
        <taxon>Bacillati</taxon>
        <taxon>Actinomycetota</taxon>
        <taxon>Actinomycetes</taxon>
        <taxon>Pseudonocardiales</taxon>
        <taxon>Pseudonocardiaceae</taxon>
        <taxon>Actinomycetospora</taxon>
    </lineage>
</organism>
<dbReference type="Gene3D" id="3.30.1490.20">
    <property type="entry name" value="ATP-grasp fold, A domain"/>
    <property type="match status" value="1"/>
</dbReference>
<evidence type="ECO:0000256" key="6">
    <source>
        <dbReference type="ARBA" id="ARBA00021623"/>
    </source>
</evidence>
<name>A0ABS8PBM2_9PSEU</name>
<comment type="function">
    <text evidence="2 15">Catalyzes the phosphorylation of pyruvate to phosphoenolpyruvate.</text>
</comment>
<comment type="similarity">
    <text evidence="4 15">Belongs to the PEP-utilizing enzyme family.</text>
</comment>
<gene>
    <name evidence="19" type="primary">ppsA</name>
    <name evidence="19" type="ORF">LQ327_20125</name>
</gene>
<evidence type="ECO:0000256" key="7">
    <source>
        <dbReference type="ARBA" id="ARBA00022679"/>
    </source>
</evidence>
<evidence type="ECO:0000256" key="4">
    <source>
        <dbReference type="ARBA" id="ARBA00007837"/>
    </source>
</evidence>
<feature type="domain" description="PEP-utilising enzyme mobile" evidence="16">
    <location>
        <begin position="387"/>
        <end position="456"/>
    </location>
</feature>
<evidence type="ECO:0000256" key="11">
    <source>
        <dbReference type="ARBA" id="ARBA00022840"/>
    </source>
</evidence>
<dbReference type="InterPro" id="IPR015813">
    <property type="entry name" value="Pyrv/PenolPyrv_kinase-like_dom"/>
</dbReference>
<dbReference type="SUPFAM" id="SSF51621">
    <property type="entry name" value="Phosphoenolpyruvate/pyruvate domain"/>
    <property type="match status" value="1"/>
</dbReference>
<dbReference type="InterPro" id="IPR013815">
    <property type="entry name" value="ATP_grasp_subdomain_1"/>
</dbReference>
<protein>
    <recommendedName>
        <fullName evidence="6 15">Phosphoenolpyruvate synthase</fullName>
        <shortName evidence="15">PEP synthase</shortName>
        <ecNumber evidence="5 15">2.7.9.2</ecNumber>
    </recommendedName>
    <alternativeName>
        <fullName evidence="13 15">Pyruvate, water dikinase</fullName>
    </alternativeName>
</protein>
<comment type="pathway">
    <text evidence="3 15">Carbohydrate biosynthesis; gluconeogenesis.</text>
</comment>
<dbReference type="PANTHER" id="PTHR43030:SF1">
    <property type="entry name" value="PHOSPHOENOLPYRUVATE SYNTHASE"/>
    <property type="match status" value="1"/>
</dbReference>
<dbReference type="PIRSF" id="PIRSF000854">
    <property type="entry name" value="PEP_synthase"/>
    <property type="match status" value="1"/>
</dbReference>
<dbReference type="PRINTS" id="PR01736">
    <property type="entry name" value="PHPHTRNFRASE"/>
</dbReference>